<dbReference type="EMBL" id="KF483846">
    <property type="protein sequence ID" value="AHC54773.1"/>
    <property type="molecule type" value="Genomic_DNA"/>
</dbReference>
<evidence type="ECO:0008006" key="3">
    <source>
        <dbReference type="Google" id="ProtNLM"/>
    </source>
</evidence>
<proteinExistence type="predicted"/>
<evidence type="ECO:0000313" key="1">
    <source>
        <dbReference type="EMBL" id="AHC54773.1"/>
    </source>
</evidence>
<accession>V9SD24</accession>
<name>V9SD24_9VIRU</name>
<evidence type="ECO:0000313" key="2">
    <source>
        <dbReference type="Proteomes" id="UP000232615"/>
    </source>
</evidence>
<keyword evidence="2" id="KW-1185">Reference proteome</keyword>
<dbReference type="Proteomes" id="UP000232615">
    <property type="component" value="Segment"/>
</dbReference>
<reference evidence="1 2" key="1">
    <citation type="journal article" date="2014" name="Arch. Virol.">
        <title>Complete genome sequence of Tunisvirus, a new member of the proposed family Marseilleviridae.</title>
        <authorList>
            <person name="Aherfi S."/>
            <person name="Boughalmi M."/>
            <person name="Pagnier I."/>
            <person name="Fournous G."/>
            <person name="La Scola B."/>
            <person name="Raoult D."/>
            <person name="Colson P."/>
        </authorList>
    </citation>
    <scope>NUCLEOTIDE SEQUENCE [LARGE SCALE GENOMIC DNA]</scope>
    <source>
        <strain evidence="1 2">U484</strain>
    </source>
</reference>
<sequence length="207" mass="23369">MQKFLDKREVLPFSFIEKPRKRDFVLAKIKNGKKGLVKYQVLPDGTKHGNYSSVNGSQVETKEYYKGVLSGPWTLRNEKAEISGTFVCGKLFGTVKTSGVLVCDVFLVYDERGLPLCCNSKMMCSRFKWDLEAKLLIVTKTFPYGFVHTHFFSDIVFAKARGDNITKKKHLYAFDCFEGVLLANGSSLVYGTTENGARVTINFPVYV</sequence>
<organism evidence="1 2">
    <name type="scientific">Tunisvirus fontaine2</name>
    <dbReference type="NCBI Taxonomy" id="1421067"/>
    <lineage>
        <taxon>Viruses</taxon>
        <taxon>Varidnaviria</taxon>
        <taxon>Bamfordvirae</taxon>
        <taxon>Nucleocytoviricota</taxon>
        <taxon>Megaviricetes</taxon>
        <taxon>Pimascovirales</taxon>
        <taxon>Pimascovirales incertae sedis</taxon>
        <taxon>Marseilleviridae</taxon>
        <taxon>Losannavirus</taxon>
        <taxon>Losannavirus tunisense</taxon>
    </lineage>
</organism>
<gene>
    <name evidence="1" type="ORF">TNS_ORF55</name>
</gene>
<protein>
    <recommendedName>
        <fullName evidence="3">MORN repeat-containing protein</fullName>
    </recommendedName>
</protein>